<evidence type="ECO:0000313" key="2">
    <source>
        <dbReference type="EMBL" id="MFA9459501.1"/>
    </source>
</evidence>
<evidence type="ECO:0000313" key="3">
    <source>
        <dbReference type="Proteomes" id="UP001575181"/>
    </source>
</evidence>
<dbReference type="Proteomes" id="UP001575181">
    <property type="component" value="Unassembled WGS sequence"/>
</dbReference>
<comment type="caution">
    <text evidence="2">The sequence shown here is derived from an EMBL/GenBank/DDBJ whole genome shotgun (WGS) entry which is preliminary data.</text>
</comment>
<keyword evidence="3" id="KW-1185">Reference proteome</keyword>
<evidence type="ECO:0000256" key="1">
    <source>
        <dbReference type="SAM" id="SignalP"/>
    </source>
</evidence>
<dbReference type="RefSeq" id="WP_373654286.1">
    <property type="nucleotide sequence ID" value="NZ_JBGUAW010000001.1"/>
</dbReference>
<proteinExistence type="predicted"/>
<protein>
    <submittedName>
        <fullName evidence="2">Uncharacterized protein</fullName>
    </submittedName>
</protein>
<feature type="signal peptide" evidence="1">
    <location>
        <begin position="1"/>
        <end position="19"/>
    </location>
</feature>
<name>A0ABV4TTR6_9GAMM</name>
<accession>A0ABV4TTR6</accession>
<sequence>MIGKRVLAALTLVLPVASAADNEEGIGAHMDANSVTAETPTKCIRDGDSWTYSVTGFFAGGFRVCPLSGKLRYAASSSARVVPESPEVLALSYDLDLAGGGRPFPDRGVIYLHQHRDGTLVEHGTEADGWIERGPVQYLPGTLSTGFRSERDFTYVNGAAERGVINVAAFREIETPAGEYRGFKVEDRHRRTEPDGAYSKVNDTGWFVPELGFFARGTVTIRSYDAQGRFQHFQLHGFQLERTTVTE</sequence>
<feature type="chain" id="PRO_5045336247" evidence="1">
    <location>
        <begin position="20"/>
        <end position="247"/>
    </location>
</feature>
<reference evidence="2 3" key="1">
    <citation type="submission" date="2024-08" db="EMBL/GenBank/DDBJ databases">
        <title>Whole-genome sequencing of halo(alkali)philic microorganisms from hypersaline lakes.</title>
        <authorList>
            <person name="Sorokin D.Y."/>
            <person name="Merkel A.Y."/>
            <person name="Messina E."/>
            <person name="Yakimov M."/>
        </authorList>
    </citation>
    <scope>NUCLEOTIDE SEQUENCE [LARGE SCALE GENOMIC DNA]</scope>
    <source>
        <strain evidence="2 3">Cl-TMA</strain>
    </source>
</reference>
<gene>
    <name evidence="2" type="ORF">ACERLL_01505</name>
</gene>
<dbReference type="EMBL" id="JBGUAW010000001">
    <property type="protein sequence ID" value="MFA9459501.1"/>
    <property type="molecule type" value="Genomic_DNA"/>
</dbReference>
<organism evidence="2 3">
    <name type="scientific">Thiohalorhabdus methylotrophus</name>
    <dbReference type="NCBI Taxonomy" id="3242694"/>
    <lineage>
        <taxon>Bacteria</taxon>
        <taxon>Pseudomonadati</taxon>
        <taxon>Pseudomonadota</taxon>
        <taxon>Gammaproteobacteria</taxon>
        <taxon>Thiohalorhabdales</taxon>
        <taxon>Thiohalorhabdaceae</taxon>
        <taxon>Thiohalorhabdus</taxon>
    </lineage>
</organism>
<keyword evidence="1" id="KW-0732">Signal</keyword>